<gene>
    <name evidence="1" type="ORF">I4J89_40025</name>
</gene>
<dbReference type="RefSeq" id="WP_196419426.1">
    <property type="nucleotide sequence ID" value="NZ_JADQTO010000029.1"/>
</dbReference>
<sequence length="74" mass="8190">MELPAAYLRGVQSVTREVYSARPDAPVVVEPERVRRTPRLRLSLSRALYRASVAIAPPAPARSTAIRHPRRGSS</sequence>
<reference evidence="1" key="1">
    <citation type="submission" date="2020-11" db="EMBL/GenBank/DDBJ databases">
        <title>Isolation and identification of active actinomycetes.</title>
        <authorList>
            <person name="Sun X."/>
        </authorList>
    </citation>
    <scope>NUCLEOTIDE SEQUENCE</scope>
    <source>
        <strain evidence="1">NEAU-A11</strain>
    </source>
</reference>
<evidence type="ECO:0000313" key="1">
    <source>
        <dbReference type="EMBL" id="MBG0567650.1"/>
    </source>
</evidence>
<evidence type="ECO:0000313" key="2">
    <source>
        <dbReference type="Proteomes" id="UP000598146"/>
    </source>
</evidence>
<dbReference type="AlphaFoldDB" id="A0A931CD04"/>
<name>A0A931CD04_9ACTN</name>
<dbReference type="Proteomes" id="UP000598146">
    <property type="component" value="Unassembled WGS sequence"/>
</dbReference>
<dbReference type="EMBL" id="JADQTO010000029">
    <property type="protein sequence ID" value="MBG0567650.1"/>
    <property type="molecule type" value="Genomic_DNA"/>
</dbReference>
<proteinExistence type="predicted"/>
<accession>A0A931CD04</accession>
<organism evidence="1 2">
    <name type="scientific">Actinoplanes aureus</name>
    <dbReference type="NCBI Taxonomy" id="2792083"/>
    <lineage>
        <taxon>Bacteria</taxon>
        <taxon>Bacillati</taxon>
        <taxon>Actinomycetota</taxon>
        <taxon>Actinomycetes</taxon>
        <taxon>Micromonosporales</taxon>
        <taxon>Micromonosporaceae</taxon>
        <taxon>Actinoplanes</taxon>
    </lineage>
</organism>
<comment type="caution">
    <text evidence="1">The sequence shown here is derived from an EMBL/GenBank/DDBJ whole genome shotgun (WGS) entry which is preliminary data.</text>
</comment>
<keyword evidence="2" id="KW-1185">Reference proteome</keyword>
<protein>
    <submittedName>
        <fullName evidence="1">Uncharacterized protein</fullName>
    </submittedName>
</protein>